<gene>
    <name evidence="10" type="ORF">HS088_TW02G00185</name>
</gene>
<accession>A0A7J7DXS6</accession>
<evidence type="ECO:0000256" key="7">
    <source>
        <dbReference type="SAM" id="MobiDB-lite"/>
    </source>
</evidence>
<evidence type="ECO:0000313" key="10">
    <source>
        <dbReference type="EMBL" id="KAF5751175.1"/>
    </source>
</evidence>
<evidence type="ECO:0000256" key="5">
    <source>
        <dbReference type="ARBA" id="ARBA00023163"/>
    </source>
</evidence>
<dbReference type="SUPFAM" id="SSF46689">
    <property type="entry name" value="Homeodomain-like"/>
    <property type="match status" value="1"/>
</dbReference>
<dbReference type="GO" id="GO:0000978">
    <property type="term" value="F:RNA polymerase II cis-regulatory region sequence-specific DNA binding"/>
    <property type="evidence" value="ECO:0007669"/>
    <property type="project" value="TreeGrafter"/>
</dbReference>
<evidence type="ECO:0000313" key="11">
    <source>
        <dbReference type="Proteomes" id="UP000593562"/>
    </source>
</evidence>
<dbReference type="InterPro" id="IPR009057">
    <property type="entry name" value="Homeodomain-like_sf"/>
</dbReference>
<dbReference type="Pfam" id="PF00249">
    <property type="entry name" value="Myb_DNA-binding"/>
    <property type="match status" value="2"/>
</dbReference>
<dbReference type="PANTHER" id="PTHR45614:SF293">
    <property type="entry name" value="TRANSCRIPTION FACTOR MYB73"/>
    <property type="match status" value="1"/>
</dbReference>
<feature type="compositionally biased region" description="Low complexity" evidence="7">
    <location>
        <begin position="148"/>
        <end position="157"/>
    </location>
</feature>
<dbReference type="FunFam" id="1.10.10.60:FF:000060">
    <property type="entry name" value="MYB transcription factor"/>
    <property type="match status" value="1"/>
</dbReference>
<dbReference type="PANTHER" id="PTHR45614">
    <property type="entry name" value="MYB PROTEIN-RELATED"/>
    <property type="match status" value="1"/>
</dbReference>
<dbReference type="EMBL" id="JAAARO010000002">
    <property type="protein sequence ID" value="KAF5751175.1"/>
    <property type="molecule type" value="Genomic_DNA"/>
</dbReference>
<evidence type="ECO:0000256" key="4">
    <source>
        <dbReference type="ARBA" id="ARBA00023125"/>
    </source>
</evidence>
<comment type="subcellular location">
    <subcellularLocation>
        <location evidence="1">Nucleus</location>
    </subcellularLocation>
</comment>
<dbReference type="Gene3D" id="1.10.10.60">
    <property type="entry name" value="Homeodomain-like"/>
    <property type="match status" value="2"/>
</dbReference>
<dbReference type="CDD" id="cd00167">
    <property type="entry name" value="SANT"/>
    <property type="match status" value="2"/>
</dbReference>
<keyword evidence="5" id="KW-0804">Transcription</keyword>
<feature type="domain" description="Myb-like" evidence="8">
    <location>
        <begin position="6"/>
        <end position="57"/>
    </location>
</feature>
<evidence type="ECO:0000256" key="1">
    <source>
        <dbReference type="ARBA" id="ARBA00004123"/>
    </source>
</evidence>
<dbReference type="SMART" id="SM00717">
    <property type="entry name" value="SANT"/>
    <property type="match status" value="2"/>
</dbReference>
<feature type="domain" description="HTH myb-type" evidence="9">
    <location>
        <begin position="58"/>
        <end position="112"/>
    </location>
</feature>
<dbReference type="InterPro" id="IPR050560">
    <property type="entry name" value="MYB_TF"/>
</dbReference>
<dbReference type="InParanoid" id="A0A7J7DXS6"/>
<organism evidence="10 11">
    <name type="scientific">Tripterygium wilfordii</name>
    <name type="common">Thunder God vine</name>
    <dbReference type="NCBI Taxonomy" id="458696"/>
    <lineage>
        <taxon>Eukaryota</taxon>
        <taxon>Viridiplantae</taxon>
        <taxon>Streptophyta</taxon>
        <taxon>Embryophyta</taxon>
        <taxon>Tracheophyta</taxon>
        <taxon>Spermatophyta</taxon>
        <taxon>Magnoliopsida</taxon>
        <taxon>eudicotyledons</taxon>
        <taxon>Gunneridae</taxon>
        <taxon>Pentapetalae</taxon>
        <taxon>rosids</taxon>
        <taxon>fabids</taxon>
        <taxon>Celastrales</taxon>
        <taxon>Celastraceae</taxon>
        <taxon>Tripterygium</taxon>
    </lineage>
</organism>
<evidence type="ECO:0000256" key="2">
    <source>
        <dbReference type="ARBA" id="ARBA00022737"/>
    </source>
</evidence>
<dbReference type="Proteomes" id="UP000593562">
    <property type="component" value="Unassembled WGS sequence"/>
</dbReference>
<sequence length="251" mass="28005">MDQESGMDRVKGPWRTDEDQLLKKLVQCHGPRNWSLISRSIPGRSGKSCRLRWCNQLSPEVQHRAFTNEEDEIIVNAHAKYGNKWATIARLLNGRSDNAIKNHWNSTLKRKFSSMMMNWNDGEKQEEPEKKSAKTASASGGLCYSPNSSAGSDVSDASDAELPFSTQSQQVESESPLSETVKEDDGPSTVLSLSLPGNEVLGELTNQQLTDKQTVVSEAKKATIGFGPDMITMMQEMIRMEVRSYMEGMQK</sequence>
<feature type="compositionally biased region" description="Basic and acidic residues" evidence="7">
    <location>
        <begin position="122"/>
        <end position="132"/>
    </location>
</feature>
<keyword evidence="4" id="KW-0238">DNA-binding</keyword>
<evidence type="ECO:0000259" key="9">
    <source>
        <dbReference type="PROSITE" id="PS51294"/>
    </source>
</evidence>
<dbReference type="AlphaFoldDB" id="A0A7J7DXS6"/>
<reference evidence="10 11" key="1">
    <citation type="journal article" date="2020" name="Nat. Commun.">
        <title>Genome of Tripterygium wilfordii and identification of cytochrome P450 involved in triptolide biosynthesis.</title>
        <authorList>
            <person name="Tu L."/>
            <person name="Su P."/>
            <person name="Zhang Z."/>
            <person name="Gao L."/>
            <person name="Wang J."/>
            <person name="Hu T."/>
            <person name="Zhou J."/>
            <person name="Zhang Y."/>
            <person name="Zhao Y."/>
            <person name="Liu Y."/>
            <person name="Song Y."/>
            <person name="Tong Y."/>
            <person name="Lu Y."/>
            <person name="Yang J."/>
            <person name="Xu C."/>
            <person name="Jia M."/>
            <person name="Peters R.J."/>
            <person name="Huang L."/>
            <person name="Gao W."/>
        </authorList>
    </citation>
    <scope>NUCLEOTIDE SEQUENCE [LARGE SCALE GENOMIC DNA]</scope>
    <source>
        <strain evidence="11">cv. XIE 37</strain>
        <tissue evidence="10">Leaf</tissue>
    </source>
</reference>
<comment type="caution">
    <text evidence="10">The sequence shown here is derived from an EMBL/GenBank/DDBJ whole genome shotgun (WGS) entry which is preliminary data.</text>
</comment>
<keyword evidence="6" id="KW-0539">Nucleus</keyword>
<feature type="domain" description="HTH myb-type" evidence="9">
    <location>
        <begin position="6"/>
        <end position="57"/>
    </location>
</feature>
<name>A0A7J7DXS6_TRIWF</name>
<feature type="compositionally biased region" description="Polar residues" evidence="7">
    <location>
        <begin position="164"/>
        <end position="178"/>
    </location>
</feature>
<keyword evidence="11" id="KW-1185">Reference proteome</keyword>
<dbReference type="GO" id="GO:0005634">
    <property type="term" value="C:nucleus"/>
    <property type="evidence" value="ECO:0007669"/>
    <property type="project" value="UniProtKB-SubCell"/>
</dbReference>
<evidence type="ECO:0000256" key="3">
    <source>
        <dbReference type="ARBA" id="ARBA00023015"/>
    </source>
</evidence>
<dbReference type="PROSITE" id="PS50090">
    <property type="entry name" value="MYB_LIKE"/>
    <property type="match status" value="2"/>
</dbReference>
<proteinExistence type="predicted"/>
<keyword evidence="3" id="KW-0805">Transcription regulation</keyword>
<keyword evidence="2" id="KW-0677">Repeat</keyword>
<dbReference type="PROSITE" id="PS51294">
    <property type="entry name" value="HTH_MYB"/>
    <property type="match status" value="2"/>
</dbReference>
<feature type="region of interest" description="Disordered" evidence="7">
    <location>
        <begin position="122"/>
        <end position="189"/>
    </location>
</feature>
<protein>
    <submittedName>
        <fullName evidence="10">Transcription factor MYB44-like</fullName>
    </submittedName>
</protein>
<dbReference type="InterPro" id="IPR017930">
    <property type="entry name" value="Myb_dom"/>
</dbReference>
<dbReference type="OrthoDB" id="2143914at2759"/>
<dbReference type="InterPro" id="IPR001005">
    <property type="entry name" value="SANT/Myb"/>
</dbReference>
<evidence type="ECO:0000259" key="8">
    <source>
        <dbReference type="PROSITE" id="PS50090"/>
    </source>
</evidence>
<feature type="domain" description="Myb-like" evidence="8">
    <location>
        <begin position="58"/>
        <end position="108"/>
    </location>
</feature>
<evidence type="ECO:0000256" key="6">
    <source>
        <dbReference type="ARBA" id="ARBA00023242"/>
    </source>
</evidence>
<dbReference type="GO" id="GO:0000981">
    <property type="term" value="F:DNA-binding transcription factor activity, RNA polymerase II-specific"/>
    <property type="evidence" value="ECO:0007669"/>
    <property type="project" value="TreeGrafter"/>
</dbReference>